<dbReference type="InterPro" id="IPR041244">
    <property type="entry name" value="Ribosomal_bL27m_C"/>
</dbReference>
<gene>
    <name evidence="11" type="primary">MRP7</name>
    <name evidence="11" type="ORF">ATY40_BA7501078</name>
</gene>
<organism evidence="11 12">
    <name type="scientific">Komagataella pastoris</name>
    <name type="common">Yeast</name>
    <name type="synonym">Pichia pastoris</name>
    <dbReference type="NCBI Taxonomy" id="4922"/>
    <lineage>
        <taxon>Eukaryota</taxon>
        <taxon>Fungi</taxon>
        <taxon>Dikarya</taxon>
        <taxon>Ascomycota</taxon>
        <taxon>Saccharomycotina</taxon>
        <taxon>Pichiomycetes</taxon>
        <taxon>Pichiales</taxon>
        <taxon>Pichiaceae</taxon>
        <taxon>Komagataella</taxon>
    </lineage>
</organism>
<evidence type="ECO:0000313" key="11">
    <source>
        <dbReference type="EMBL" id="ANZ73638.1"/>
    </source>
</evidence>
<dbReference type="GO" id="GO:0006412">
    <property type="term" value="P:translation"/>
    <property type="evidence" value="ECO:0007669"/>
    <property type="project" value="InterPro"/>
</dbReference>
<keyword evidence="6" id="KW-0687">Ribonucleoprotein</keyword>
<accession>A0A1B2J6S8</accession>
<feature type="compositionally biased region" description="Basic and acidic residues" evidence="9">
    <location>
        <begin position="42"/>
        <end position="54"/>
    </location>
</feature>
<protein>
    <recommendedName>
        <fullName evidence="7">Large ribosomal subunit protein bL27m</fullName>
    </recommendedName>
    <alternativeName>
        <fullName evidence="8">54S ribosomal protein L2, mitochondrial</fullName>
    </alternativeName>
</protein>
<dbReference type="AlphaFoldDB" id="A0A1B2J6S8"/>
<evidence type="ECO:0000313" key="12">
    <source>
        <dbReference type="Proteomes" id="UP000094565"/>
    </source>
</evidence>
<comment type="similarity">
    <text evidence="2">Belongs to the bacterial ribosomal protein bL27 family.</text>
</comment>
<dbReference type="OrthoDB" id="1867012at2759"/>
<dbReference type="Pfam" id="PF01016">
    <property type="entry name" value="Ribosomal_L27"/>
    <property type="match status" value="1"/>
</dbReference>
<keyword evidence="3" id="KW-0809">Transit peptide</keyword>
<dbReference type="FunFam" id="2.40.50.100:FF:000042">
    <property type="entry name" value="50S ribosomal protein L27"/>
    <property type="match status" value="1"/>
</dbReference>
<dbReference type="InterPro" id="IPR018261">
    <property type="entry name" value="Ribosomal_bL27_CS"/>
</dbReference>
<evidence type="ECO:0000256" key="5">
    <source>
        <dbReference type="ARBA" id="ARBA00023128"/>
    </source>
</evidence>
<evidence type="ECO:0000256" key="7">
    <source>
        <dbReference type="ARBA" id="ARBA00035267"/>
    </source>
</evidence>
<dbReference type="GO" id="GO:0003735">
    <property type="term" value="F:structural constituent of ribosome"/>
    <property type="evidence" value="ECO:0007669"/>
    <property type="project" value="InterPro"/>
</dbReference>
<keyword evidence="12" id="KW-1185">Reference proteome</keyword>
<dbReference type="PROSITE" id="PS00831">
    <property type="entry name" value="RIBOSOMAL_L27"/>
    <property type="match status" value="1"/>
</dbReference>
<dbReference type="SUPFAM" id="SSF110324">
    <property type="entry name" value="Ribosomal L27 protein-like"/>
    <property type="match status" value="1"/>
</dbReference>
<dbReference type="PANTHER" id="PTHR15893">
    <property type="entry name" value="RIBOSOMAL PROTEIN L27"/>
    <property type="match status" value="1"/>
</dbReference>
<keyword evidence="4" id="KW-0689">Ribosomal protein</keyword>
<feature type="domain" description="Large ribosomal subunit protein bL27m C-terminal" evidence="10">
    <location>
        <begin position="144"/>
        <end position="372"/>
    </location>
</feature>
<dbReference type="Gene3D" id="2.40.50.100">
    <property type="match status" value="1"/>
</dbReference>
<comment type="subcellular location">
    <subcellularLocation>
        <location evidence="1">Mitochondrion</location>
    </subcellularLocation>
</comment>
<evidence type="ECO:0000256" key="9">
    <source>
        <dbReference type="SAM" id="MobiDB-lite"/>
    </source>
</evidence>
<proteinExistence type="inferred from homology"/>
<dbReference type="GO" id="GO:0005762">
    <property type="term" value="C:mitochondrial large ribosomal subunit"/>
    <property type="evidence" value="ECO:0007669"/>
    <property type="project" value="TreeGrafter"/>
</dbReference>
<dbReference type="PRINTS" id="PR00063">
    <property type="entry name" value="RIBOSOMALL27"/>
</dbReference>
<feature type="region of interest" description="Disordered" evidence="9">
    <location>
        <begin position="35"/>
        <end position="54"/>
    </location>
</feature>
<evidence type="ECO:0000256" key="2">
    <source>
        <dbReference type="ARBA" id="ARBA00010797"/>
    </source>
</evidence>
<keyword evidence="5" id="KW-0496">Mitochondrion</keyword>
<reference evidence="11 12" key="1">
    <citation type="submission" date="2016-02" db="EMBL/GenBank/DDBJ databases">
        <title>Comparative genomic and transcriptomic foundation for Pichia pastoris.</title>
        <authorList>
            <person name="Love K.R."/>
            <person name="Shah K.A."/>
            <person name="Whittaker C.A."/>
            <person name="Wu J."/>
            <person name="Bartlett M.C."/>
            <person name="Ma D."/>
            <person name="Leeson R.L."/>
            <person name="Priest M."/>
            <person name="Young S.K."/>
            <person name="Love J.C."/>
        </authorList>
    </citation>
    <scope>NUCLEOTIDE SEQUENCE [LARGE SCALE GENOMIC DNA]</scope>
    <source>
        <strain evidence="11 12">ATCC 28485</strain>
    </source>
</reference>
<dbReference type="EMBL" id="CP014584">
    <property type="protein sequence ID" value="ANZ73638.1"/>
    <property type="molecule type" value="Genomic_DNA"/>
</dbReference>
<evidence type="ECO:0000256" key="4">
    <source>
        <dbReference type="ARBA" id="ARBA00022980"/>
    </source>
</evidence>
<evidence type="ECO:0000256" key="8">
    <source>
        <dbReference type="ARBA" id="ARBA00035465"/>
    </source>
</evidence>
<evidence type="ECO:0000256" key="6">
    <source>
        <dbReference type="ARBA" id="ARBA00023274"/>
    </source>
</evidence>
<sequence>MFPWSVPSKAAAPGAIYQSIKQSFLTVQIRTATKKTAGSKTHMKDSAGRRLGPKKQDGELVSIGQILMRQRGTKFYPGENVGIGRDHTLFALEPGYVRYYLDPFHPKRKFIGIALHRNIRLPLPHWEPRVRRFGYVEITDKFDSDREEGRMRRKEHKLFPHIEIALKKRQEARLEKKQKLGSQLTTFEEFFAESQEFIDIASSRLVKIDGFLRGGKSITEARFYATYNFRYDLQLLLKKMSITETQFDLRLTQYLTVASKVDEVVTFDSHFRLCKQLSSTQKEELAKSNLSKIQELVRNRTVMTRDTRNKVETLIDSPAFDISTQIRLRRKYLKPVVCESKAVSSTKDAVIVRRWNDKSRRIETISRARDAFAPS</sequence>
<evidence type="ECO:0000259" key="10">
    <source>
        <dbReference type="Pfam" id="PF18471"/>
    </source>
</evidence>
<evidence type="ECO:0000256" key="1">
    <source>
        <dbReference type="ARBA" id="ARBA00004173"/>
    </source>
</evidence>
<evidence type="ECO:0000256" key="3">
    <source>
        <dbReference type="ARBA" id="ARBA00022946"/>
    </source>
</evidence>
<dbReference type="Proteomes" id="UP000094565">
    <property type="component" value="Chromosome 1"/>
</dbReference>
<dbReference type="PANTHER" id="PTHR15893:SF0">
    <property type="entry name" value="LARGE RIBOSOMAL SUBUNIT PROTEIN BL27M"/>
    <property type="match status" value="1"/>
</dbReference>
<name>A0A1B2J6S8_PICPA</name>
<dbReference type="NCBIfam" id="TIGR00062">
    <property type="entry name" value="L27"/>
    <property type="match status" value="1"/>
</dbReference>
<dbReference type="InterPro" id="IPR001684">
    <property type="entry name" value="Ribosomal_bL27"/>
</dbReference>
<dbReference type="Pfam" id="PF18471">
    <property type="entry name" value="Ribosomal_L27_C"/>
    <property type="match status" value="1"/>
</dbReference>